<protein>
    <submittedName>
        <fullName evidence="1">Uncharacterized protein</fullName>
    </submittedName>
</protein>
<reference evidence="1" key="2">
    <citation type="journal article" date="2015" name="Data Brief">
        <title>Shoot transcriptome of the giant reed, Arundo donax.</title>
        <authorList>
            <person name="Barrero R.A."/>
            <person name="Guerrero F.D."/>
            <person name="Moolhuijzen P."/>
            <person name="Goolsby J.A."/>
            <person name="Tidwell J."/>
            <person name="Bellgard S.E."/>
            <person name="Bellgard M.I."/>
        </authorList>
    </citation>
    <scope>NUCLEOTIDE SEQUENCE</scope>
    <source>
        <tissue evidence="1">Shoot tissue taken approximately 20 cm above the soil surface</tissue>
    </source>
</reference>
<accession>A0A0A8Z2U1</accession>
<dbReference type="EMBL" id="GBRH01264186">
    <property type="protein sequence ID" value="JAD33709.1"/>
    <property type="molecule type" value="Transcribed_RNA"/>
</dbReference>
<proteinExistence type="predicted"/>
<sequence>MTGAPARRTGVTSRMIGAPARRTRAMTWWIETGVIDKYRSRIGEWGMGRRRRRR</sequence>
<reference evidence="1" key="1">
    <citation type="submission" date="2014-09" db="EMBL/GenBank/DDBJ databases">
        <authorList>
            <person name="Magalhaes I.L.F."/>
            <person name="Oliveira U."/>
            <person name="Santos F.R."/>
            <person name="Vidigal T.H.D.A."/>
            <person name="Brescovit A.D."/>
            <person name="Santos A.J."/>
        </authorList>
    </citation>
    <scope>NUCLEOTIDE SEQUENCE</scope>
    <source>
        <tissue evidence="1">Shoot tissue taken approximately 20 cm above the soil surface</tissue>
    </source>
</reference>
<dbReference type="AlphaFoldDB" id="A0A0A8Z2U1"/>
<organism evidence="1">
    <name type="scientific">Arundo donax</name>
    <name type="common">Giant reed</name>
    <name type="synonym">Donax arundinaceus</name>
    <dbReference type="NCBI Taxonomy" id="35708"/>
    <lineage>
        <taxon>Eukaryota</taxon>
        <taxon>Viridiplantae</taxon>
        <taxon>Streptophyta</taxon>
        <taxon>Embryophyta</taxon>
        <taxon>Tracheophyta</taxon>
        <taxon>Spermatophyta</taxon>
        <taxon>Magnoliopsida</taxon>
        <taxon>Liliopsida</taxon>
        <taxon>Poales</taxon>
        <taxon>Poaceae</taxon>
        <taxon>PACMAD clade</taxon>
        <taxon>Arundinoideae</taxon>
        <taxon>Arundineae</taxon>
        <taxon>Arundo</taxon>
    </lineage>
</organism>
<name>A0A0A8Z2U1_ARUDO</name>
<evidence type="ECO:0000313" key="1">
    <source>
        <dbReference type="EMBL" id="JAD33709.1"/>
    </source>
</evidence>